<dbReference type="Pfam" id="PF13649">
    <property type="entry name" value="Methyltransf_25"/>
    <property type="match status" value="1"/>
</dbReference>
<dbReference type="OrthoDB" id="184880at2759"/>
<gene>
    <name evidence="2" type="ORF">CHRIB12_LOCUS19621</name>
</gene>
<dbReference type="GO" id="GO:0008168">
    <property type="term" value="F:methyltransferase activity"/>
    <property type="evidence" value="ECO:0007669"/>
    <property type="project" value="TreeGrafter"/>
</dbReference>
<evidence type="ECO:0000259" key="1">
    <source>
        <dbReference type="Pfam" id="PF13649"/>
    </source>
</evidence>
<dbReference type="PANTHER" id="PTHR43591:SF24">
    <property type="entry name" value="2-METHOXY-6-POLYPRENYL-1,4-BENZOQUINOL METHYLASE, MITOCHONDRIAL"/>
    <property type="match status" value="1"/>
</dbReference>
<evidence type="ECO:0000313" key="3">
    <source>
        <dbReference type="Proteomes" id="UP000684084"/>
    </source>
</evidence>
<accession>A0A915ZPX7</accession>
<organism evidence="2 3">
    <name type="scientific">Rhizophagus irregularis</name>
    <dbReference type="NCBI Taxonomy" id="588596"/>
    <lineage>
        <taxon>Eukaryota</taxon>
        <taxon>Fungi</taxon>
        <taxon>Fungi incertae sedis</taxon>
        <taxon>Mucoromycota</taxon>
        <taxon>Glomeromycotina</taxon>
        <taxon>Glomeromycetes</taxon>
        <taxon>Glomerales</taxon>
        <taxon>Glomeraceae</taxon>
        <taxon>Rhizophagus</taxon>
    </lineage>
</organism>
<evidence type="ECO:0000313" key="2">
    <source>
        <dbReference type="EMBL" id="CAB5386237.1"/>
    </source>
</evidence>
<reference evidence="2" key="1">
    <citation type="submission" date="2020-05" db="EMBL/GenBank/DDBJ databases">
        <authorList>
            <person name="Rincon C."/>
            <person name="Sanders R I."/>
            <person name="Robbins C."/>
            <person name="Chaturvedi A."/>
        </authorList>
    </citation>
    <scope>NUCLEOTIDE SEQUENCE</scope>
    <source>
        <strain evidence="2">CHB12</strain>
    </source>
</reference>
<dbReference type="InterPro" id="IPR041698">
    <property type="entry name" value="Methyltransf_25"/>
</dbReference>
<comment type="caution">
    <text evidence="2">The sequence shown here is derived from an EMBL/GenBank/DDBJ whole genome shotgun (WGS) entry which is preliminary data.</text>
</comment>
<dbReference type="PANTHER" id="PTHR43591">
    <property type="entry name" value="METHYLTRANSFERASE"/>
    <property type="match status" value="1"/>
</dbReference>
<dbReference type="VEuPathDB" id="FungiDB:RhiirFUN_018380"/>
<feature type="domain" description="Methyltransferase" evidence="1">
    <location>
        <begin position="76"/>
        <end position="167"/>
    </location>
</feature>
<sequence length="303" mass="34731">MGNGKSKIKKQTKLTTEVKPQIINEVKEDKELKYYLPNNYTDVDRQHNNTFVKKEVFQGSFSASIEERLNRGECKVLDVCCGPGTWLLDLAAKHEKSSFFGVDIKPIFPTEIKPSNLNFIQADVSNGLPFPDNEFDFVNQETMLFIWTIDQWDFILSELVRVTCPGGYIQICEQNFSVYKGIGPVFYKILEDGHYASGLKRNVDIKITPRLKEKLGSQQNITTVHEEERQVVLGPNGGKIGLALQDIYLSYMSTNIAIETMSVLLGMSKEEYRNHLNNDLINEFKETNTFHIVNRYWAQKNVN</sequence>
<protein>
    <recommendedName>
        <fullName evidence="1">Methyltransferase domain-containing protein</fullName>
    </recommendedName>
</protein>
<dbReference type="AlphaFoldDB" id="A0A915ZPX7"/>
<dbReference type="CDD" id="cd02440">
    <property type="entry name" value="AdoMet_MTases"/>
    <property type="match status" value="1"/>
</dbReference>
<proteinExistence type="predicted"/>
<dbReference type="EMBL" id="CAGKOT010000055">
    <property type="protein sequence ID" value="CAB5386237.1"/>
    <property type="molecule type" value="Genomic_DNA"/>
</dbReference>
<dbReference type="Proteomes" id="UP000684084">
    <property type="component" value="Unassembled WGS sequence"/>
</dbReference>
<name>A0A915ZPX7_9GLOM</name>